<dbReference type="GO" id="GO:0016787">
    <property type="term" value="F:hydrolase activity"/>
    <property type="evidence" value="ECO:0007669"/>
    <property type="project" value="UniProtKB-KW"/>
</dbReference>
<keyword evidence="5" id="KW-0472">Membrane</keyword>
<feature type="domain" description="TNase-like" evidence="6">
    <location>
        <begin position="67"/>
        <end position="200"/>
    </location>
</feature>
<proteinExistence type="predicted"/>
<dbReference type="SMART" id="SM00318">
    <property type="entry name" value="SNc"/>
    <property type="match status" value="1"/>
</dbReference>
<comment type="caution">
    <text evidence="7">The sequence shown here is derived from an EMBL/GenBank/DDBJ whole genome shotgun (WGS) entry which is preliminary data.</text>
</comment>
<dbReference type="PROSITE" id="PS01284">
    <property type="entry name" value="TNASE_2"/>
    <property type="match status" value="1"/>
</dbReference>
<reference evidence="7 8" key="1">
    <citation type="submission" date="2017-01" db="EMBL/GenBank/DDBJ databases">
        <title>Draft genome sequence of Bacillus oleronius.</title>
        <authorList>
            <person name="Allam M."/>
        </authorList>
    </citation>
    <scope>NUCLEOTIDE SEQUENCE [LARGE SCALE GENOMIC DNA]</scope>
    <source>
        <strain evidence="7 8">DSM 9356</strain>
    </source>
</reference>
<evidence type="ECO:0000256" key="5">
    <source>
        <dbReference type="SAM" id="Phobius"/>
    </source>
</evidence>
<feature type="transmembrane region" description="Helical" evidence="5">
    <location>
        <begin position="7"/>
        <end position="25"/>
    </location>
</feature>
<feature type="compositionally biased region" description="Polar residues" evidence="4">
    <location>
        <begin position="51"/>
        <end position="71"/>
    </location>
</feature>
<sequence length="223" mass="24948">MSKRKFGGIGFVIAVILVVLVYKGVINTPEKVTNSVQVEKTQEDQNKKADNISNEQKNGSKGTSDNQRVSVQLTRTVDGDTIKVLYKGKAETVRYLLIDTPESKKPGTCVQPYAKSASEKNEQLVSSGDLSLEFDNGNERDKYGRLLAYVFVDGKSVQETLLKEGYARVAYIYEPTYKYLDQFKQDEKIAQERGLRIWSNKGLVTDRGFNGCATDVKKSSTNH</sequence>
<evidence type="ECO:0000256" key="4">
    <source>
        <dbReference type="SAM" id="MobiDB-lite"/>
    </source>
</evidence>
<name>A0A8E2IAL0_9BACI</name>
<evidence type="ECO:0000256" key="3">
    <source>
        <dbReference type="ARBA" id="ARBA00022801"/>
    </source>
</evidence>
<dbReference type="Proteomes" id="UP000189761">
    <property type="component" value="Unassembled WGS sequence"/>
</dbReference>
<dbReference type="InterPro" id="IPR016071">
    <property type="entry name" value="Staphylococal_nuclease_OB-fold"/>
</dbReference>
<keyword evidence="1" id="KW-0540">Nuclease</keyword>
<gene>
    <name evidence="7" type="ORF">BWZ43_13110</name>
</gene>
<evidence type="ECO:0000256" key="2">
    <source>
        <dbReference type="ARBA" id="ARBA00022759"/>
    </source>
</evidence>
<dbReference type="PANTHER" id="PTHR12302">
    <property type="entry name" value="EBNA2 BINDING PROTEIN P100"/>
    <property type="match status" value="1"/>
</dbReference>
<dbReference type="CDD" id="cd00175">
    <property type="entry name" value="SNc"/>
    <property type="match status" value="1"/>
</dbReference>
<dbReference type="Pfam" id="PF00565">
    <property type="entry name" value="SNase"/>
    <property type="match status" value="1"/>
</dbReference>
<dbReference type="InterPro" id="IPR002071">
    <property type="entry name" value="Thermonucl_AS"/>
</dbReference>
<dbReference type="PROSITE" id="PS50830">
    <property type="entry name" value="TNASE_3"/>
    <property type="match status" value="1"/>
</dbReference>
<feature type="compositionally biased region" description="Basic and acidic residues" evidence="4">
    <location>
        <begin position="40"/>
        <end position="50"/>
    </location>
</feature>
<keyword evidence="2" id="KW-0255">Endonuclease</keyword>
<keyword evidence="5" id="KW-0812">Transmembrane</keyword>
<dbReference type="InterPro" id="IPR035437">
    <property type="entry name" value="SNase_OB-fold_sf"/>
</dbReference>
<organism evidence="7 8">
    <name type="scientific">Heyndrickxia oleronia</name>
    <dbReference type="NCBI Taxonomy" id="38875"/>
    <lineage>
        <taxon>Bacteria</taxon>
        <taxon>Bacillati</taxon>
        <taxon>Bacillota</taxon>
        <taxon>Bacilli</taxon>
        <taxon>Bacillales</taxon>
        <taxon>Bacillaceae</taxon>
        <taxon>Heyndrickxia</taxon>
    </lineage>
</organism>
<protein>
    <recommendedName>
        <fullName evidence="6">TNase-like domain-containing protein</fullName>
    </recommendedName>
</protein>
<dbReference type="GO" id="GO:0004519">
    <property type="term" value="F:endonuclease activity"/>
    <property type="evidence" value="ECO:0007669"/>
    <property type="project" value="UniProtKB-KW"/>
</dbReference>
<dbReference type="PANTHER" id="PTHR12302:SF3">
    <property type="entry name" value="SERINE_THREONINE-PROTEIN KINASE 31"/>
    <property type="match status" value="1"/>
</dbReference>
<dbReference type="EMBL" id="MTLA01000145">
    <property type="protein sequence ID" value="OOP67933.1"/>
    <property type="molecule type" value="Genomic_DNA"/>
</dbReference>
<keyword evidence="5" id="KW-1133">Transmembrane helix</keyword>
<dbReference type="GO" id="GO:0003676">
    <property type="term" value="F:nucleic acid binding"/>
    <property type="evidence" value="ECO:0007669"/>
    <property type="project" value="InterPro"/>
</dbReference>
<keyword evidence="3" id="KW-0378">Hydrolase</keyword>
<dbReference type="SUPFAM" id="SSF50199">
    <property type="entry name" value="Staphylococcal nuclease"/>
    <property type="match status" value="1"/>
</dbReference>
<keyword evidence="8" id="KW-1185">Reference proteome</keyword>
<dbReference type="Gene3D" id="2.40.50.90">
    <property type="match status" value="1"/>
</dbReference>
<dbReference type="AlphaFoldDB" id="A0A8E2IAL0"/>
<evidence type="ECO:0000313" key="8">
    <source>
        <dbReference type="Proteomes" id="UP000189761"/>
    </source>
</evidence>
<evidence type="ECO:0000259" key="6">
    <source>
        <dbReference type="PROSITE" id="PS50830"/>
    </source>
</evidence>
<feature type="region of interest" description="Disordered" evidence="4">
    <location>
        <begin position="37"/>
        <end position="71"/>
    </location>
</feature>
<dbReference type="RefSeq" id="WP_276514085.1">
    <property type="nucleotide sequence ID" value="NZ_CP065424.1"/>
</dbReference>
<evidence type="ECO:0000256" key="1">
    <source>
        <dbReference type="ARBA" id="ARBA00022722"/>
    </source>
</evidence>
<accession>A0A8E2IAL0</accession>
<evidence type="ECO:0000313" key="7">
    <source>
        <dbReference type="EMBL" id="OOP67933.1"/>
    </source>
</evidence>